<sequence>MPLYDFKCNDCGEKSEVLIRTSLERESPSCSRCGSTNLERLISAPNIAREHAATAKTRCGKGSTCCGSTTPCEHPPCS</sequence>
<evidence type="ECO:0000313" key="2">
    <source>
        <dbReference type="EMBL" id="RJP22132.1"/>
    </source>
</evidence>
<gene>
    <name evidence="2" type="ORF">C4520_08735</name>
</gene>
<dbReference type="SMART" id="SM00834">
    <property type="entry name" value="CxxC_CXXC_SSSS"/>
    <property type="match status" value="1"/>
</dbReference>
<dbReference type="EMBL" id="QZKU01000061">
    <property type="protein sequence ID" value="RJP22132.1"/>
    <property type="molecule type" value="Genomic_DNA"/>
</dbReference>
<evidence type="ECO:0000259" key="1">
    <source>
        <dbReference type="SMART" id="SM00834"/>
    </source>
</evidence>
<organism evidence="2 3">
    <name type="scientific">Abyssobacteria bacterium (strain SURF_5)</name>
    <dbReference type="NCBI Taxonomy" id="2093360"/>
    <lineage>
        <taxon>Bacteria</taxon>
        <taxon>Pseudomonadati</taxon>
        <taxon>Candidatus Hydrogenedentota</taxon>
        <taxon>Candidatus Abyssobacteria</taxon>
    </lineage>
</organism>
<reference evidence="2 3" key="1">
    <citation type="journal article" date="2017" name="ISME J.">
        <title>Energy and carbon metabolisms in a deep terrestrial subsurface fluid microbial community.</title>
        <authorList>
            <person name="Momper L."/>
            <person name="Jungbluth S.P."/>
            <person name="Lee M.D."/>
            <person name="Amend J.P."/>
        </authorList>
    </citation>
    <scope>NUCLEOTIDE SEQUENCE [LARGE SCALE GENOMIC DNA]</scope>
    <source>
        <strain evidence="2">SURF_5</strain>
    </source>
</reference>
<proteinExistence type="predicted"/>
<evidence type="ECO:0000313" key="3">
    <source>
        <dbReference type="Proteomes" id="UP000265882"/>
    </source>
</evidence>
<dbReference type="Pfam" id="PF09723">
    <property type="entry name" value="Zn_ribbon_8"/>
    <property type="match status" value="1"/>
</dbReference>
<accession>A0A3A4NSW4</accession>
<name>A0A3A4NSW4_ABYX5</name>
<dbReference type="AlphaFoldDB" id="A0A3A4NSW4"/>
<comment type="caution">
    <text evidence="2">The sequence shown here is derived from an EMBL/GenBank/DDBJ whole genome shotgun (WGS) entry which is preliminary data.</text>
</comment>
<dbReference type="NCBIfam" id="TIGR02605">
    <property type="entry name" value="CxxC_CxxC_SSSS"/>
    <property type="match status" value="1"/>
</dbReference>
<dbReference type="InterPro" id="IPR013429">
    <property type="entry name" value="Regulatory_FmdB_Zinc_ribbon"/>
</dbReference>
<feature type="domain" description="Putative regulatory protein FmdB zinc ribbon" evidence="1">
    <location>
        <begin position="1"/>
        <end position="43"/>
    </location>
</feature>
<protein>
    <submittedName>
        <fullName evidence="2">Zinc ribbon domain-containing protein</fullName>
    </submittedName>
</protein>
<dbReference type="Proteomes" id="UP000265882">
    <property type="component" value="Unassembled WGS sequence"/>
</dbReference>